<reference evidence="1" key="1">
    <citation type="submission" date="2014-09" db="EMBL/GenBank/DDBJ databases">
        <authorList>
            <person name="Magalhaes I.L.F."/>
            <person name="Oliveira U."/>
            <person name="Santos F.R."/>
            <person name="Vidigal T.H.D.A."/>
            <person name="Brescovit A.D."/>
            <person name="Santos A.J."/>
        </authorList>
    </citation>
    <scope>NUCLEOTIDE SEQUENCE</scope>
    <source>
        <tissue evidence="1">Shoot tissue taken approximately 20 cm above the soil surface</tissue>
    </source>
</reference>
<evidence type="ECO:0000313" key="1">
    <source>
        <dbReference type="EMBL" id="JAD45112.1"/>
    </source>
</evidence>
<proteinExistence type="predicted"/>
<protein>
    <submittedName>
        <fullName evidence="1">Uncharacterized protein</fullName>
    </submittedName>
</protein>
<sequence>MQKYSTCFYNCFDQLKRNFCRNFRFDQFVEQKFRSLEQE</sequence>
<dbReference type="AlphaFoldDB" id="A0A0A9ADI5"/>
<dbReference type="EMBL" id="GBRH01252783">
    <property type="protein sequence ID" value="JAD45112.1"/>
    <property type="molecule type" value="Transcribed_RNA"/>
</dbReference>
<organism evidence="1">
    <name type="scientific">Arundo donax</name>
    <name type="common">Giant reed</name>
    <name type="synonym">Donax arundinaceus</name>
    <dbReference type="NCBI Taxonomy" id="35708"/>
    <lineage>
        <taxon>Eukaryota</taxon>
        <taxon>Viridiplantae</taxon>
        <taxon>Streptophyta</taxon>
        <taxon>Embryophyta</taxon>
        <taxon>Tracheophyta</taxon>
        <taxon>Spermatophyta</taxon>
        <taxon>Magnoliopsida</taxon>
        <taxon>Liliopsida</taxon>
        <taxon>Poales</taxon>
        <taxon>Poaceae</taxon>
        <taxon>PACMAD clade</taxon>
        <taxon>Arundinoideae</taxon>
        <taxon>Arundineae</taxon>
        <taxon>Arundo</taxon>
    </lineage>
</organism>
<name>A0A0A9ADI5_ARUDO</name>
<reference evidence="1" key="2">
    <citation type="journal article" date="2015" name="Data Brief">
        <title>Shoot transcriptome of the giant reed, Arundo donax.</title>
        <authorList>
            <person name="Barrero R.A."/>
            <person name="Guerrero F.D."/>
            <person name="Moolhuijzen P."/>
            <person name="Goolsby J.A."/>
            <person name="Tidwell J."/>
            <person name="Bellgard S.E."/>
            <person name="Bellgard M.I."/>
        </authorList>
    </citation>
    <scope>NUCLEOTIDE SEQUENCE</scope>
    <source>
        <tissue evidence="1">Shoot tissue taken approximately 20 cm above the soil surface</tissue>
    </source>
</reference>
<accession>A0A0A9ADI5</accession>